<reference evidence="7" key="1">
    <citation type="submission" date="2020-02" db="EMBL/GenBank/DDBJ databases">
        <authorList>
            <person name="Meier V. D."/>
        </authorList>
    </citation>
    <scope>NUCLEOTIDE SEQUENCE</scope>
    <source>
        <strain evidence="7">AVDCRST_MAG15</strain>
    </source>
</reference>
<evidence type="ECO:0000256" key="3">
    <source>
        <dbReference type="ARBA" id="ARBA00022898"/>
    </source>
</evidence>
<feature type="domain" description="Aminotransferase class I/classII large" evidence="6">
    <location>
        <begin position="80"/>
        <end position="394"/>
    </location>
</feature>
<evidence type="ECO:0000256" key="4">
    <source>
        <dbReference type="ARBA" id="ARBA00023239"/>
    </source>
</evidence>
<dbReference type="AlphaFoldDB" id="A0A6J4Q088"/>
<dbReference type="GO" id="GO:0030170">
    <property type="term" value="F:pyridoxal phosphate binding"/>
    <property type="evidence" value="ECO:0007669"/>
    <property type="project" value="InterPro"/>
</dbReference>
<name>A0A6J4Q088_9RHOB</name>
<dbReference type="PANTHER" id="PTHR43525">
    <property type="entry name" value="PROTEIN MALY"/>
    <property type="match status" value="1"/>
</dbReference>
<dbReference type="InterPro" id="IPR027619">
    <property type="entry name" value="C-S_lyase_PatB-like"/>
</dbReference>
<gene>
    <name evidence="7" type="ORF">AVDCRST_MAG15-2728</name>
</gene>
<dbReference type="EMBL" id="CADCUU010000410">
    <property type="protein sequence ID" value="CAA9429193.1"/>
    <property type="molecule type" value="Genomic_DNA"/>
</dbReference>
<dbReference type="GO" id="GO:0047804">
    <property type="term" value="F:cysteine-S-conjugate beta-lyase activity"/>
    <property type="evidence" value="ECO:0007669"/>
    <property type="project" value="UniProtKB-EC"/>
</dbReference>
<dbReference type="InterPro" id="IPR015421">
    <property type="entry name" value="PyrdxlP-dep_Trfase_major"/>
</dbReference>
<accession>A0A6J4Q088</accession>
<protein>
    <recommendedName>
        <fullName evidence="2">cysteine-S-conjugate beta-lyase</fullName>
        <ecNumber evidence="2">4.4.1.13</ecNumber>
    </recommendedName>
</protein>
<comment type="cofactor">
    <cofactor evidence="1">
        <name>pyridoxal 5'-phosphate</name>
        <dbReference type="ChEBI" id="CHEBI:597326"/>
    </cofactor>
</comment>
<dbReference type="EC" id="4.4.1.13" evidence="2"/>
<dbReference type="Gene3D" id="3.90.1150.10">
    <property type="entry name" value="Aspartate Aminotransferase, domain 1"/>
    <property type="match status" value="1"/>
</dbReference>
<dbReference type="NCBIfam" id="TIGR04350">
    <property type="entry name" value="C_S_lyase_PatB"/>
    <property type="match status" value="1"/>
</dbReference>
<evidence type="ECO:0000256" key="5">
    <source>
        <dbReference type="ARBA" id="ARBA00037974"/>
    </source>
</evidence>
<sequence length="402" mass="44089">MTLDLPTAASDAAPDFDQIIDRRGTHCVKWDMMEPLYGVRPDEGLAMWVADMDFRPPACVQRALERMTDHGVYGYFGDDRPYLTAIRWWMRERHGWDVAPEAIHTTHGLVNGVGLAIQAWTQQGDAVVLFTPVYHAFARVIRAAGRHVTECPLVQRDGRYEMDFAAYEGLLTGRERMLILCSPHNPGGRVWTREELEEVAAFARRHDLVLVSDEIHHDLVMPGHRHTPMALIPGVEDRLVMMTATTKTFNIAGAHIGNVIVPNESLRAPFAQVVGALGISPNSFGMHMATAAYSPEGAAWVDALTAYLDGNRRLFDEGVNAIPGVRSMALEATYLAWVDFSALGMESEEIAGRLARDAGIAANAGPSFGTGGEGFMRLNLAAPRATVAEAVGRLQRAFGDVQ</sequence>
<evidence type="ECO:0000313" key="7">
    <source>
        <dbReference type="EMBL" id="CAA9429193.1"/>
    </source>
</evidence>
<dbReference type="Gene3D" id="3.40.640.10">
    <property type="entry name" value="Type I PLP-dependent aspartate aminotransferase-like (Major domain)"/>
    <property type="match status" value="1"/>
</dbReference>
<evidence type="ECO:0000256" key="1">
    <source>
        <dbReference type="ARBA" id="ARBA00001933"/>
    </source>
</evidence>
<dbReference type="InterPro" id="IPR004839">
    <property type="entry name" value="Aminotransferase_I/II_large"/>
</dbReference>
<comment type="similarity">
    <text evidence="5">Belongs to the class-II pyridoxal-phosphate-dependent aminotransferase family. MalY/PatB cystathionine beta-lyase subfamily.</text>
</comment>
<keyword evidence="4" id="KW-0456">Lyase</keyword>
<keyword evidence="3" id="KW-0663">Pyridoxal phosphate</keyword>
<dbReference type="CDD" id="cd00609">
    <property type="entry name" value="AAT_like"/>
    <property type="match status" value="1"/>
</dbReference>
<dbReference type="PANTHER" id="PTHR43525:SF1">
    <property type="entry name" value="PROTEIN MALY"/>
    <property type="match status" value="1"/>
</dbReference>
<evidence type="ECO:0000256" key="2">
    <source>
        <dbReference type="ARBA" id="ARBA00012224"/>
    </source>
</evidence>
<evidence type="ECO:0000259" key="6">
    <source>
        <dbReference type="Pfam" id="PF00155"/>
    </source>
</evidence>
<dbReference type="Pfam" id="PF00155">
    <property type="entry name" value="Aminotran_1_2"/>
    <property type="match status" value="1"/>
</dbReference>
<dbReference type="InterPro" id="IPR015422">
    <property type="entry name" value="PyrdxlP-dep_Trfase_small"/>
</dbReference>
<organism evidence="7">
    <name type="scientific">uncultured Rubellimicrobium sp</name>
    <dbReference type="NCBI Taxonomy" id="543078"/>
    <lineage>
        <taxon>Bacteria</taxon>
        <taxon>Pseudomonadati</taxon>
        <taxon>Pseudomonadota</taxon>
        <taxon>Alphaproteobacteria</taxon>
        <taxon>Rhodobacterales</taxon>
        <taxon>Roseobacteraceae</taxon>
        <taxon>Rubellimicrobium</taxon>
        <taxon>environmental samples</taxon>
    </lineage>
</organism>
<proteinExistence type="inferred from homology"/>
<dbReference type="InterPro" id="IPR051798">
    <property type="entry name" value="Class-II_PLP-Dep_Aminotrans"/>
</dbReference>
<dbReference type="SUPFAM" id="SSF53383">
    <property type="entry name" value="PLP-dependent transferases"/>
    <property type="match status" value="1"/>
</dbReference>
<dbReference type="InterPro" id="IPR015424">
    <property type="entry name" value="PyrdxlP-dep_Trfase"/>
</dbReference>